<dbReference type="AlphaFoldDB" id="A0A0E9QU51"/>
<evidence type="ECO:0000313" key="1">
    <source>
        <dbReference type="EMBL" id="JAH19967.1"/>
    </source>
</evidence>
<protein>
    <submittedName>
        <fullName evidence="1">Uncharacterized protein</fullName>
    </submittedName>
</protein>
<dbReference type="EMBL" id="GBXM01088610">
    <property type="protein sequence ID" value="JAH19967.1"/>
    <property type="molecule type" value="Transcribed_RNA"/>
</dbReference>
<name>A0A0E9QU51_ANGAN</name>
<reference evidence="1" key="1">
    <citation type="submission" date="2014-11" db="EMBL/GenBank/DDBJ databases">
        <authorList>
            <person name="Amaro Gonzalez C."/>
        </authorList>
    </citation>
    <scope>NUCLEOTIDE SEQUENCE</scope>
</reference>
<proteinExistence type="predicted"/>
<sequence>MLKIIHAQCPMSSKSSVILYIKAPFLKLQYNTGLSFLYRKINNNKKSVYLHCVCLMYVQLFYRNLQDIS</sequence>
<reference evidence="1" key="2">
    <citation type="journal article" date="2015" name="Fish Shellfish Immunol.">
        <title>Early steps in the European eel (Anguilla anguilla)-Vibrio vulnificus interaction in the gills: Role of the RtxA13 toxin.</title>
        <authorList>
            <person name="Callol A."/>
            <person name="Pajuelo D."/>
            <person name="Ebbesson L."/>
            <person name="Teles M."/>
            <person name="MacKenzie S."/>
            <person name="Amaro C."/>
        </authorList>
    </citation>
    <scope>NUCLEOTIDE SEQUENCE</scope>
</reference>
<organism evidence="1">
    <name type="scientific">Anguilla anguilla</name>
    <name type="common">European freshwater eel</name>
    <name type="synonym">Muraena anguilla</name>
    <dbReference type="NCBI Taxonomy" id="7936"/>
    <lineage>
        <taxon>Eukaryota</taxon>
        <taxon>Metazoa</taxon>
        <taxon>Chordata</taxon>
        <taxon>Craniata</taxon>
        <taxon>Vertebrata</taxon>
        <taxon>Euteleostomi</taxon>
        <taxon>Actinopterygii</taxon>
        <taxon>Neopterygii</taxon>
        <taxon>Teleostei</taxon>
        <taxon>Anguilliformes</taxon>
        <taxon>Anguillidae</taxon>
        <taxon>Anguilla</taxon>
    </lineage>
</organism>
<accession>A0A0E9QU51</accession>